<sequence>MVLLATLGGVLMLASMALALEARGAATRKVLAGLERSHREAVDAASARELLRGVLAEAQRGAVPHPELSRLDGTPFELALDGRLWEARVNDVDGLVDLYLAPPEVLALLPADAGEILRRRQALLAELPPGARLSSETQSLARLGFDAAERDRLGPLVTQLARTGQVNPDLSPAAIRAAAAALPGADLAAGRTAEISLRRLPTPPPQ</sequence>
<protein>
    <recommendedName>
        <fullName evidence="4">General secretion pathway protein GspK</fullName>
    </recommendedName>
</protein>
<gene>
    <name evidence="2" type="ORF">FHS00_001578</name>
</gene>
<dbReference type="Proteomes" id="UP000576152">
    <property type="component" value="Unassembled WGS sequence"/>
</dbReference>
<evidence type="ECO:0000256" key="1">
    <source>
        <dbReference type="SAM" id="SignalP"/>
    </source>
</evidence>
<comment type="caution">
    <text evidence="2">The sequence shown here is derived from an EMBL/GenBank/DDBJ whole genome shotgun (WGS) entry which is preliminary data.</text>
</comment>
<accession>A0ABR6HNE0</accession>
<organism evidence="2 3">
    <name type="scientific">Limimaricola variabilis</name>
    <dbReference type="NCBI Taxonomy" id="1492771"/>
    <lineage>
        <taxon>Bacteria</taxon>
        <taxon>Pseudomonadati</taxon>
        <taxon>Pseudomonadota</taxon>
        <taxon>Alphaproteobacteria</taxon>
        <taxon>Rhodobacterales</taxon>
        <taxon>Paracoccaceae</taxon>
        <taxon>Limimaricola</taxon>
    </lineage>
</organism>
<evidence type="ECO:0000313" key="2">
    <source>
        <dbReference type="EMBL" id="MBB3712002.1"/>
    </source>
</evidence>
<name>A0ABR6HNE0_9RHOB</name>
<dbReference type="EMBL" id="JACIBX010000004">
    <property type="protein sequence ID" value="MBB3712002.1"/>
    <property type="molecule type" value="Genomic_DNA"/>
</dbReference>
<evidence type="ECO:0000313" key="3">
    <source>
        <dbReference type="Proteomes" id="UP000576152"/>
    </source>
</evidence>
<evidence type="ECO:0008006" key="4">
    <source>
        <dbReference type="Google" id="ProtNLM"/>
    </source>
</evidence>
<feature type="signal peptide" evidence="1">
    <location>
        <begin position="1"/>
        <end position="19"/>
    </location>
</feature>
<keyword evidence="3" id="KW-1185">Reference proteome</keyword>
<dbReference type="RefSeq" id="WP_183471566.1">
    <property type="nucleotide sequence ID" value="NZ_JACIBX010000004.1"/>
</dbReference>
<feature type="chain" id="PRO_5047012485" description="General secretion pathway protein GspK" evidence="1">
    <location>
        <begin position="20"/>
        <end position="206"/>
    </location>
</feature>
<proteinExistence type="predicted"/>
<keyword evidence="1" id="KW-0732">Signal</keyword>
<reference evidence="2 3" key="1">
    <citation type="submission" date="2020-08" db="EMBL/GenBank/DDBJ databases">
        <title>Genomic Encyclopedia of Type Strains, Phase III (KMG-III): the genomes of soil and plant-associated and newly described type strains.</title>
        <authorList>
            <person name="Whitman W."/>
        </authorList>
    </citation>
    <scope>NUCLEOTIDE SEQUENCE [LARGE SCALE GENOMIC DNA]</scope>
    <source>
        <strain evidence="2 3">CECT 8572</strain>
    </source>
</reference>